<dbReference type="AlphaFoldDB" id="A0A4S8JSV7"/>
<dbReference type="EMBL" id="PYDT01000003">
    <property type="protein sequence ID" value="THU65218.1"/>
    <property type="molecule type" value="Genomic_DNA"/>
</dbReference>
<reference evidence="2 3" key="1">
    <citation type="journal article" date="2019" name="Nat. Plants">
        <title>Genome sequencing of Musa balbisiana reveals subgenome evolution and function divergence in polyploid bananas.</title>
        <authorList>
            <person name="Yao X."/>
        </authorList>
    </citation>
    <scope>NUCLEOTIDE SEQUENCE [LARGE SCALE GENOMIC DNA]</scope>
    <source>
        <strain evidence="3">cv. DH-PKW</strain>
        <tissue evidence="2">Leaves</tissue>
    </source>
</reference>
<dbReference type="STRING" id="52838.A0A4S8JSV7"/>
<evidence type="ECO:0000313" key="2">
    <source>
        <dbReference type="EMBL" id="THU65218.1"/>
    </source>
</evidence>
<name>A0A4S8JSV7_MUSBA</name>
<sequence length="108" mass="12356">MFGEGTSVHMTVEELCGLERHLQIWMEHIRTMKMQIMFQEIQYLKNKEGISKATNKFLREKIVELNGFLDAATVTALQNGHFDVASLTAADIPNPLAMQNQFNNRSPF</sequence>
<organism evidence="2 3">
    <name type="scientific">Musa balbisiana</name>
    <name type="common">Banana</name>
    <dbReference type="NCBI Taxonomy" id="52838"/>
    <lineage>
        <taxon>Eukaryota</taxon>
        <taxon>Viridiplantae</taxon>
        <taxon>Streptophyta</taxon>
        <taxon>Embryophyta</taxon>
        <taxon>Tracheophyta</taxon>
        <taxon>Spermatophyta</taxon>
        <taxon>Magnoliopsida</taxon>
        <taxon>Liliopsida</taxon>
        <taxon>Zingiberales</taxon>
        <taxon>Musaceae</taxon>
        <taxon>Musa</taxon>
    </lineage>
</organism>
<dbReference type="InterPro" id="IPR002487">
    <property type="entry name" value="TF_Kbox"/>
</dbReference>
<evidence type="ECO:0000259" key="1">
    <source>
        <dbReference type="PROSITE" id="PS51297"/>
    </source>
</evidence>
<gene>
    <name evidence="2" type="ORF">C4D60_Mb05t01340</name>
</gene>
<feature type="domain" description="K-box" evidence="1">
    <location>
        <begin position="1"/>
        <end position="68"/>
    </location>
</feature>
<dbReference type="GO" id="GO:0003700">
    <property type="term" value="F:DNA-binding transcription factor activity"/>
    <property type="evidence" value="ECO:0007669"/>
    <property type="project" value="InterPro"/>
</dbReference>
<keyword evidence="3" id="KW-1185">Reference proteome</keyword>
<accession>A0A4S8JSV7</accession>
<dbReference type="GO" id="GO:0005634">
    <property type="term" value="C:nucleus"/>
    <property type="evidence" value="ECO:0007669"/>
    <property type="project" value="InterPro"/>
</dbReference>
<evidence type="ECO:0000313" key="3">
    <source>
        <dbReference type="Proteomes" id="UP000317650"/>
    </source>
</evidence>
<protein>
    <recommendedName>
        <fullName evidence="1">K-box domain-containing protein</fullName>
    </recommendedName>
</protein>
<proteinExistence type="predicted"/>
<comment type="caution">
    <text evidence="2">The sequence shown here is derived from an EMBL/GenBank/DDBJ whole genome shotgun (WGS) entry which is preliminary data.</text>
</comment>
<dbReference type="PROSITE" id="PS51297">
    <property type="entry name" value="K_BOX"/>
    <property type="match status" value="1"/>
</dbReference>
<dbReference type="Pfam" id="PF01486">
    <property type="entry name" value="K-box"/>
    <property type="match status" value="1"/>
</dbReference>
<dbReference type="Proteomes" id="UP000317650">
    <property type="component" value="Chromosome 5"/>
</dbReference>